<dbReference type="AlphaFoldDB" id="A0A7W5ZWQ7"/>
<dbReference type="EMBL" id="JACICY010000004">
    <property type="protein sequence ID" value="MBB3860861.1"/>
    <property type="molecule type" value="Genomic_DNA"/>
</dbReference>
<dbReference type="PANTHER" id="PTHR45947:SF3">
    <property type="entry name" value="SULFOQUINOVOSYL TRANSFERASE SQD2"/>
    <property type="match status" value="1"/>
</dbReference>
<evidence type="ECO:0000259" key="1">
    <source>
        <dbReference type="Pfam" id="PF13439"/>
    </source>
</evidence>
<gene>
    <name evidence="2" type="ORF">GGQ88_002130</name>
</gene>
<evidence type="ECO:0000313" key="3">
    <source>
        <dbReference type="Proteomes" id="UP000562395"/>
    </source>
</evidence>
<dbReference type="Pfam" id="PF13439">
    <property type="entry name" value="Glyco_transf_4"/>
    <property type="match status" value="1"/>
</dbReference>
<dbReference type="GO" id="GO:0016757">
    <property type="term" value="F:glycosyltransferase activity"/>
    <property type="evidence" value="ECO:0007669"/>
    <property type="project" value="TreeGrafter"/>
</dbReference>
<comment type="caution">
    <text evidence="2">The sequence shown here is derived from an EMBL/GenBank/DDBJ whole genome shotgun (WGS) entry which is preliminary data.</text>
</comment>
<sequence>MTDPTPFPFPTDVAGLRVALFSGNYNYVRDGANQALNRLVGYLQRHGAQVRVYAPKVRHPAFPSMGKLVGVPSFAIPGRAEYRFPLALSPRVRRDLDAFDPHVVHVSSPDVVGHRAVSWARHRKLPILASVHTRFETYFRYYNMAWAEPVIEALMRRFYRRCDALVAPSESMAQVLRDQRMNYDIDIWSRGVDREIFNPGVRCLEWRREHGIADDEVAIGFLGRLVMEKGLDVFSDSIDQLQRRGVKHKVIVVGEGPARDWFAARLPQAVFVGFQGGADLGRAVASMDVLFNPSVTETFGNVTLEAMACGIPVVAAAATGSQSLVDDNVSGRLIAPGAVRQFGEALRCYVEDAELRARHGAAGEERSLEFSWDRINQAVADTYLRLVRLKANKKVR</sequence>
<dbReference type="CDD" id="cd03814">
    <property type="entry name" value="GT4-like"/>
    <property type="match status" value="1"/>
</dbReference>
<organism evidence="2 3">
    <name type="scientific">Novosphingobium hassiacum</name>
    <dbReference type="NCBI Taxonomy" id="173676"/>
    <lineage>
        <taxon>Bacteria</taxon>
        <taxon>Pseudomonadati</taxon>
        <taxon>Pseudomonadota</taxon>
        <taxon>Alphaproteobacteria</taxon>
        <taxon>Sphingomonadales</taxon>
        <taxon>Sphingomonadaceae</taxon>
        <taxon>Novosphingobium</taxon>
    </lineage>
</organism>
<dbReference type="InterPro" id="IPR028098">
    <property type="entry name" value="Glyco_trans_4-like_N"/>
</dbReference>
<feature type="domain" description="Glycosyltransferase subfamily 4-like N-terminal" evidence="1">
    <location>
        <begin position="30"/>
        <end position="195"/>
    </location>
</feature>
<keyword evidence="2" id="KW-0808">Transferase</keyword>
<proteinExistence type="predicted"/>
<accession>A0A7W5ZWQ7</accession>
<dbReference type="Pfam" id="PF13692">
    <property type="entry name" value="Glyco_trans_1_4"/>
    <property type="match status" value="1"/>
</dbReference>
<dbReference type="InterPro" id="IPR050194">
    <property type="entry name" value="Glycosyltransferase_grp1"/>
</dbReference>
<dbReference type="Gene3D" id="3.40.50.2000">
    <property type="entry name" value="Glycogen Phosphorylase B"/>
    <property type="match status" value="2"/>
</dbReference>
<dbReference type="PANTHER" id="PTHR45947">
    <property type="entry name" value="SULFOQUINOVOSYL TRANSFERASE SQD2"/>
    <property type="match status" value="1"/>
</dbReference>
<dbReference type="SUPFAM" id="SSF53756">
    <property type="entry name" value="UDP-Glycosyltransferase/glycogen phosphorylase"/>
    <property type="match status" value="1"/>
</dbReference>
<name>A0A7W5ZWQ7_9SPHN</name>
<reference evidence="2 3" key="1">
    <citation type="submission" date="2020-08" db="EMBL/GenBank/DDBJ databases">
        <title>Genomic Encyclopedia of Type Strains, Phase IV (KMG-IV): sequencing the most valuable type-strain genomes for metagenomic binning, comparative biology and taxonomic classification.</title>
        <authorList>
            <person name="Goeker M."/>
        </authorList>
    </citation>
    <scope>NUCLEOTIDE SEQUENCE [LARGE SCALE GENOMIC DNA]</scope>
    <source>
        <strain evidence="2 3">DSM 14552</strain>
    </source>
</reference>
<dbReference type="RefSeq" id="WP_183613112.1">
    <property type="nucleotide sequence ID" value="NZ_JACICY010000004.1"/>
</dbReference>
<dbReference type="Proteomes" id="UP000562395">
    <property type="component" value="Unassembled WGS sequence"/>
</dbReference>
<protein>
    <submittedName>
        <fullName evidence="2">Glycosyltransferase involved in cell wall biosynthesis</fullName>
    </submittedName>
</protein>
<keyword evidence="3" id="KW-1185">Reference proteome</keyword>
<evidence type="ECO:0000313" key="2">
    <source>
        <dbReference type="EMBL" id="MBB3860861.1"/>
    </source>
</evidence>